<dbReference type="AlphaFoldDB" id="A0A7C4QR09"/>
<reference evidence="4" key="1">
    <citation type="journal article" date="2020" name="mSystems">
        <title>Genome- and Community-Level Interaction Insights into Carbon Utilization and Element Cycling Functions of Hydrothermarchaeota in Hydrothermal Sediment.</title>
        <authorList>
            <person name="Zhou Z."/>
            <person name="Liu Y."/>
            <person name="Xu W."/>
            <person name="Pan J."/>
            <person name="Luo Z.H."/>
            <person name="Li M."/>
        </authorList>
    </citation>
    <scope>NUCLEOTIDE SEQUENCE [LARGE SCALE GENOMIC DNA]</scope>
    <source>
        <strain evidence="4">SpSt-508</strain>
    </source>
</reference>
<evidence type="ECO:0000259" key="1">
    <source>
        <dbReference type="Pfam" id="PF07583"/>
    </source>
</evidence>
<evidence type="ECO:0000313" key="4">
    <source>
        <dbReference type="EMBL" id="HGT40583.1"/>
    </source>
</evidence>
<feature type="domain" description="Cytochrome C Planctomycete-type" evidence="3">
    <location>
        <begin position="71"/>
        <end position="130"/>
    </location>
</feature>
<accession>A0A7C4QR09</accession>
<dbReference type="GO" id="GO:0020037">
    <property type="term" value="F:heme binding"/>
    <property type="evidence" value="ECO:0007669"/>
    <property type="project" value="InterPro"/>
</dbReference>
<feature type="domain" description="DUF1549" evidence="1">
    <location>
        <begin position="196"/>
        <end position="427"/>
    </location>
</feature>
<dbReference type="Pfam" id="PF07583">
    <property type="entry name" value="PSCyt2"/>
    <property type="match status" value="1"/>
</dbReference>
<evidence type="ECO:0000259" key="3">
    <source>
        <dbReference type="Pfam" id="PF07635"/>
    </source>
</evidence>
<dbReference type="PANTHER" id="PTHR35889">
    <property type="entry name" value="CYCLOINULO-OLIGOSACCHARIDE FRUCTANOTRANSFERASE-RELATED"/>
    <property type="match status" value="1"/>
</dbReference>
<gene>
    <name evidence="4" type="ORF">ENS64_15165</name>
</gene>
<dbReference type="InterPro" id="IPR036909">
    <property type="entry name" value="Cyt_c-like_dom_sf"/>
</dbReference>
<feature type="domain" description="DUF1553" evidence="2">
    <location>
        <begin position="876"/>
        <end position="1127"/>
    </location>
</feature>
<dbReference type="InterPro" id="IPR011429">
    <property type="entry name" value="Cyt_c_Planctomycete-type"/>
</dbReference>
<evidence type="ECO:0000259" key="2">
    <source>
        <dbReference type="Pfam" id="PF07587"/>
    </source>
</evidence>
<comment type="caution">
    <text evidence="4">The sequence shown here is derived from an EMBL/GenBank/DDBJ whole genome shotgun (WGS) entry which is preliminary data.</text>
</comment>
<organism evidence="4">
    <name type="scientific">Schlesneria paludicola</name>
    <dbReference type="NCBI Taxonomy" id="360056"/>
    <lineage>
        <taxon>Bacteria</taxon>
        <taxon>Pseudomonadati</taxon>
        <taxon>Planctomycetota</taxon>
        <taxon>Planctomycetia</taxon>
        <taxon>Planctomycetales</taxon>
        <taxon>Planctomycetaceae</taxon>
        <taxon>Schlesneria</taxon>
    </lineage>
</organism>
<dbReference type="PANTHER" id="PTHR35889:SF3">
    <property type="entry name" value="F-BOX DOMAIN-CONTAINING PROTEIN"/>
    <property type="match status" value="1"/>
</dbReference>
<dbReference type="GO" id="GO:0009055">
    <property type="term" value="F:electron transfer activity"/>
    <property type="evidence" value="ECO:0007669"/>
    <property type="project" value="InterPro"/>
</dbReference>
<sequence>MLNGSASCLVNCSSRGTGVVRHGTGGRQFMRVVPLSLLICGWAAMAGGAAAEEPDFEFFEKKIRPVLAAHCYECHSADARKLGGGLRLDHREGVLQGGESGPAVIPGQPDRSLLVKALRYDDLIQMPPQGKLPPHVIADVETWVRQGAPDPRKGSPPPAGASWEDVFRTRRDWWSLKPVRLPTIPTPRDAGWSVDPIDRFVLAQLEEHGLTPAADAEPETLARRLSLVLIGLPPSPEQVAAFVAEWTAAPRPADVRSGTAGARCPETAVARYVDALLASPHFGERWARHWMDVVRFTETHGNEWNYEVHHAWRYRDYLIRAFNEDVPFDQLIREHVAGDLLPRPRWNAVEQCNESVIGTAFFRFGEVNHDDCIGLRSIGYDIADNQIDTLTKAFQALTVACARCHHHKLDPIAMEDYYALLGVLRSSRMVSHCLDGPDANAPALARLRALKRELRPKLASRWRQDVLEFPRYMQAAHSRQLKLPDAEQLAHGLNAERLDQWVAVLRNEKLPLEDALFAWRTLTTAASAAPESFSAEWQKLADTLLREHHQRTEFHATHFTTWADFRRGTPPGWDLGGQGLREAAGGSGDFVLELEGQRMVRTLLPAGCFTHRLSDKLNGTLRSPVLPAGKQHIAFRVLGECSSAVRLVSNNCQLNYKNYRALTSGDWQWISFSPPEDREHLRTYAELMTKFDNPKFPDQLSALGGDTANYRIPWDKAAEDPRSYFGITQVVLYDGAEAPRPELAHLLPLWEAPPPRSFAEAVERYAAVTLAALDAWETERATDADVCWLNAFLHKALLSNDLSQAPDAAELLGEYRRCEAQLTLPRIVPGVADAGPGIEQPVFQRGDWERPGPPVPRRFLAALAPACEPFSEEGSGRRELAECLANPANPLTARVMVNRIWHHLFGTGLVRTVDDFGRMGELPSHPELLDYLAARFVEEGWSIKRLIRTVVLTRTFQLSHQPSGRAREVDPLNRLLQHYPARRMEAEAIRDALLVVSGRLDDRLYGLSIHPFRDQEYADRRLFPGPLDGAGRRSIYIKNNLMEAPRFLGVFNVPGGKVTQGRRDLTSVPAQALALLNDPFVVQQAGEWASRLAARHDDEVAHRLTTMFHTALGRRPQTDELARFERVMWQLAEFHQVAAAEILSSRDVWKDLAHSLLIMQEFLEIP</sequence>
<dbReference type="EMBL" id="DSVQ01000018">
    <property type="protein sequence ID" value="HGT40583.1"/>
    <property type="molecule type" value="Genomic_DNA"/>
</dbReference>
<protein>
    <submittedName>
        <fullName evidence="4">DUF1553 domain-containing protein</fullName>
    </submittedName>
</protein>
<name>A0A7C4QR09_9PLAN</name>
<dbReference type="Pfam" id="PF07587">
    <property type="entry name" value="PSD1"/>
    <property type="match status" value="1"/>
</dbReference>
<dbReference type="Pfam" id="PF07635">
    <property type="entry name" value="PSCyt1"/>
    <property type="match status" value="1"/>
</dbReference>
<dbReference type="InterPro" id="IPR022655">
    <property type="entry name" value="DUF1553"/>
</dbReference>
<proteinExistence type="predicted"/>
<dbReference type="SUPFAM" id="SSF46626">
    <property type="entry name" value="Cytochrome c"/>
    <property type="match status" value="1"/>
</dbReference>
<dbReference type="InterPro" id="IPR011444">
    <property type="entry name" value="DUF1549"/>
</dbReference>